<protein>
    <submittedName>
        <fullName evidence="3">Serine hydrolase</fullName>
    </submittedName>
</protein>
<feature type="domain" description="Beta-lactamase-related" evidence="2">
    <location>
        <begin position="107"/>
        <end position="400"/>
    </location>
</feature>
<dbReference type="SUPFAM" id="SSF56601">
    <property type="entry name" value="beta-lactamase/transpeptidase-like"/>
    <property type="match status" value="1"/>
</dbReference>
<dbReference type="Pfam" id="PF00144">
    <property type="entry name" value="Beta-lactamase"/>
    <property type="match status" value="1"/>
</dbReference>
<evidence type="ECO:0000313" key="3">
    <source>
        <dbReference type="EMBL" id="NVE93455.1"/>
    </source>
</evidence>
<keyword evidence="4" id="KW-1185">Reference proteome</keyword>
<proteinExistence type="predicted"/>
<dbReference type="InterPro" id="IPR050789">
    <property type="entry name" value="Diverse_Enzym_Activities"/>
</dbReference>
<gene>
    <name evidence="3" type="ORF">HUO12_00935</name>
</gene>
<dbReference type="PANTHER" id="PTHR43283">
    <property type="entry name" value="BETA-LACTAMASE-RELATED"/>
    <property type="match status" value="1"/>
</dbReference>
<feature type="signal peptide" evidence="1">
    <location>
        <begin position="1"/>
        <end position="26"/>
    </location>
</feature>
<reference evidence="3 4" key="1">
    <citation type="submission" date="2020-06" db="EMBL/GenBank/DDBJ databases">
        <title>Altererythrobacter lutimaris sp. nov., a marine bacterium isolated from a tidal flat.</title>
        <authorList>
            <person name="Kim D."/>
            <person name="Yoo Y."/>
            <person name="Kim J.-J."/>
        </authorList>
    </citation>
    <scope>NUCLEOTIDE SEQUENCE [LARGE SCALE GENOMIC DNA]</scope>
    <source>
        <strain evidence="3 4">JGD-16</strain>
    </source>
</reference>
<dbReference type="Proteomes" id="UP000546031">
    <property type="component" value="Unassembled WGS sequence"/>
</dbReference>
<dbReference type="EMBL" id="JABWTA010000001">
    <property type="protein sequence ID" value="NVE93455.1"/>
    <property type="molecule type" value="Genomic_DNA"/>
</dbReference>
<comment type="caution">
    <text evidence="3">The sequence shown here is derived from an EMBL/GenBank/DDBJ whole genome shotgun (WGS) entry which is preliminary data.</text>
</comment>
<dbReference type="PROSITE" id="PS51257">
    <property type="entry name" value="PROKAR_LIPOPROTEIN"/>
    <property type="match status" value="1"/>
</dbReference>
<dbReference type="RefSeq" id="WP_176271822.1">
    <property type="nucleotide sequence ID" value="NZ_JABWTA010000001.1"/>
</dbReference>
<keyword evidence="1" id="KW-0732">Signal</keyword>
<evidence type="ECO:0000256" key="1">
    <source>
        <dbReference type="SAM" id="SignalP"/>
    </source>
</evidence>
<dbReference type="InterPro" id="IPR001466">
    <property type="entry name" value="Beta-lactam-related"/>
</dbReference>
<dbReference type="Gene3D" id="3.40.710.10">
    <property type="entry name" value="DD-peptidase/beta-lactamase superfamily"/>
    <property type="match status" value="1"/>
</dbReference>
<keyword evidence="3" id="KW-0378">Hydrolase</keyword>
<dbReference type="InterPro" id="IPR012338">
    <property type="entry name" value="Beta-lactam/transpept-like"/>
</dbReference>
<accession>A0A850H895</accession>
<organism evidence="3 4">
    <name type="scientific">Altererythrobacter lutimaris</name>
    <dbReference type="NCBI Taxonomy" id="2743979"/>
    <lineage>
        <taxon>Bacteria</taxon>
        <taxon>Pseudomonadati</taxon>
        <taxon>Pseudomonadota</taxon>
        <taxon>Alphaproteobacteria</taxon>
        <taxon>Sphingomonadales</taxon>
        <taxon>Erythrobacteraceae</taxon>
        <taxon>Altererythrobacter</taxon>
    </lineage>
</organism>
<evidence type="ECO:0000313" key="4">
    <source>
        <dbReference type="Proteomes" id="UP000546031"/>
    </source>
</evidence>
<dbReference type="AlphaFoldDB" id="A0A850H895"/>
<dbReference type="GO" id="GO:0016787">
    <property type="term" value="F:hydrolase activity"/>
    <property type="evidence" value="ECO:0007669"/>
    <property type="project" value="UniProtKB-KW"/>
</dbReference>
<name>A0A850H895_9SPHN</name>
<evidence type="ECO:0000259" key="2">
    <source>
        <dbReference type="Pfam" id="PF00144"/>
    </source>
</evidence>
<feature type="chain" id="PRO_5032942438" evidence="1">
    <location>
        <begin position="27"/>
        <end position="437"/>
    </location>
</feature>
<sequence>MTLRAFSSSPSFRFFAPALLCGVALAGCATATPAESTAAPAQEAIAEDPEEALYMARFNRLREGGSGGAGLSGYDTLETLPGAAEPAAFPSKPAATLSSEALATARDYAAQRNSSAFLVWRDGVVEEESYFGEYEQSTPIVSKSLAKPITAIIVGRAIQQGYIKSLDQSVSDFITEWAGNPQKEAILVRHLLDMRTGFLPQGFATDPDDILNKAYLHPRHDEIIINEYPVVNWPGSRYEYANATSEMVAPLIERATGMRYGEYLSSALLQPIGAPGGSVWVNRPGGTAHSGCCALLPARTYLRMAVLLMQDGIWDGERLLPEGYVAEMRTGTAENPYYGLGLWVPGPYTERRGFAHPAVPFGKILHSEPYADGEISLFDGNGNQVVYMIPSANMVIMRLGARPPRDVAEWDNVFLPNLLIRDAFRDNPEAIPEPQAR</sequence>
<dbReference type="PANTHER" id="PTHR43283:SF7">
    <property type="entry name" value="BETA-LACTAMASE-RELATED DOMAIN-CONTAINING PROTEIN"/>
    <property type="match status" value="1"/>
</dbReference>